<feature type="non-terminal residue" evidence="1">
    <location>
        <position position="1"/>
    </location>
</feature>
<comment type="caution">
    <text evidence="1">The sequence shown here is derived from an EMBL/GenBank/DDBJ whole genome shotgun (WGS) entry which is preliminary data.</text>
</comment>
<dbReference type="RefSeq" id="WP_034836123.1">
    <property type="nucleotide sequence ID" value="NZ_JANX01000117.1"/>
</dbReference>
<evidence type="ECO:0008006" key="3">
    <source>
        <dbReference type="Google" id="ProtNLM"/>
    </source>
</evidence>
<evidence type="ECO:0000313" key="1">
    <source>
        <dbReference type="EMBL" id="KGM34137.1"/>
    </source>
</evidence>
<accession>A0A0A0DAX7</accession>
<name>A0A0A0DAX7_9PROT</name>
<proteinExistence type="predicted"/>
<dbReference type="AlphaFoldDB" id="A0A0A0DAX7"/>
<reference evidence="1 2" key="1">
    <citation type="submission" date="2014-01" db="EMBL/GenBank/DDBJ databases">
        <title>Genome sequence determination for a cystic fibrosis isolate, Inquilinus limosus.</title>
        <authorList>
            <person name="Pino M."/>
            <person name="Di Conza J."/>
            <person name="Gutkind G."/>
        </authorList>
    </citation>
    <scope>NUCLEOTIDE SEQUENCE [LARGE SCALE GENOMIC DNA]</scope>
    <source>
        <strain evidence="1 2">MP06</strain>
    </source>
</reference>
<protein>
    <recommendedName>
        <fullName evidence="3">YcaO domain-containing protein</fullName>
    </recommendedName>
</protein>
<sequence length="82" mass="8723">ATAEDDRADGPASLPGLLAALERRGMVVFRVDLTARAGIPAVKLLSPDLQPSVPAAMTERLRRTATEFGRSLNGLEDRPAII</sequence>
<evidence type="ECO:0000313" key="2">
    <source>
        <dbReference type="Proteomes" id="UP000029995"/>
    </source>
</evidence>
<dbReference type="EMBL" id="JANX01000117">
    <property type="protein sequence ID" value="KGM34137.1"/>
    <property type="molecule type" value="Genomic_DNA"/>
</dbReference>
<dbReference type="Proteomes" id="UP000029995">
    <property type="component" value="Unassembled WGS sequence"/>
</dbReference>
<organism evidence="1 2">
    <name type="scientific">Inquilinus limosus MP06</name>
    <dbReference type="NCBI Taxonomy" id="1398085"/>
    <lineage>
        <taxon>Bacteria</taxon>
        <taxon>Pseudomonadati</taxon>
        <taxon>Pseudomonadota</taxon>
        <taxon>Alphaproteobacteria</taxon>
        <taxon>Rhodospirillales</taxon>
        <taxon>Rhodospirillaceae</taxon>
        <taxon>Inquilinus</taxon>
    </lineage>
</organism>
<gene>
    <name evidence="1" type="ORF">P409_11955</name>
</gene>